<evidence type="ECO:0000256" key="2">
    <source>
        <dbReference type="ARBA" id="ARBA00003691"/>
    </source>
</evidence>
<dbReference type="Pfam" id="PF01243">
    <property type="entry name" value="PNPOx_N"/>
    <property type="match status" value="1"/>
</dbReference>
<proteinExistence type="inferred from homology"/>
<comment type="cofactor">
    <cofactor evidence="1">
        <name>FMN</name>
        <dbReference type="ChEBI" id="CHEBI:58210"/>
    </cofactor>
</comment>
<feature type="domain" description="Pyridoxamine 5'-phosphate oxidase N-terminal" evidence="10">
    <location>
        <begin position="52"/>
        <end position="158"/>
    </location>
</feature>
<dbReference type="EC" id="1.4.3.5" evidence="6"/>
<dbReference type="AlphaFoldDB" id="A0A815HBG5"/>
<dbReference type="Pfam" id="PF10590">
    <property type="entry name" value="PNP_phzG_C"/>
    <property type="match status" value="1"/>
</dbReference>
<dbReference type="Gene3D" id="2.30.110.10">
    <property type="entry name" value="Electron Transport, Fmn-binding Protein, Chain A"/>
    <property type="match status" value="1"/>
</dbReference>
<organism evidence="12 14">
    <name type="scientific">Rotaria sordida</name>
    <dbReference type="NCBI Taxonomy" id="392033"/>
    <lineage>
        <taxon>Eukaryota</taxon>
        <taxon>Metazoa</taxon>
        <taxon>Spiralia</taxon>
        <taxon>Gnathifera</taxon>
        <taxon>Rotifera</taxon>
        <taxon>Eurotatoria</taxon>
        <taxon>Bdelloidea</taxon>
        <taxon>Philodinida</taxon>
        <taxon>Philodinidae</taxon>
        <taxon>Rotaria</taxon>
    </lineage>
</organism>
<dbReference type="GO" id="GO:0004733">
    <property type="term" value="F:pyridoxamine phosphate oxidase activity"/>
    <property type="evidence" value="ECO:0007669"/>
    <property type="project" value="UniProtKB-EC"/>
</dbReference>
<evidence type="ECO:0000313" key="14">
    <source>
        <dbReference type="Proteomes" id="UP000663854"/>
    </source>
</evidence>
<dbReference type="SUPFAM" id="SSF50475">
    <property type="entry name" value="FMN-binding split barrel"/>
    <property type="match status" value="1"/>
</dbReference>
<dbReference type="PANTHER" id="PTHR10851">
    <property type="entry name" value="PYRIDOXINE-5-PHOSPHATE OXIDASE"/>
    <property type="match status" value="1"/>
</dbReference>
<evidence type="ECO:0000259" key="10">
    <source>
        <dbReference type="Pfam" id="PF01243"/>
    </source>
</evidence>
<comment type="caution">
    <text evidence="12">The sequence shown here is derived from an EMBL/GenBank/DDBJ whole genome shotgun (WGS) entry which is preliminary data.</text>
</comment>
<comment type="pathway">
    <text evidence="3">Cofactor metabolism; pyridoxal 5'-phosphate salvage; pyridoxal 5'-phosphate from pyridoxamine 5'-phosphate: step 1/1.</text>
</comment>
<evidence type="ECO:0000256" key="9">
    <source>
        <dbReference type="ARBA" id="ARBA00023002"/>
    </source>
</evidence>
<evidence type="ECO:0000256" key="7">
    <source>
        <dbReference type="ARBA" id="ARBA00022630"/>
    </source>
</evidence>
<evidence type="ECO:0000259" key="11">
    <source>
        <dbReference type="Pfam" id="PF10590"/>
    </source>
</evidence>
<keyword evidence="8" id="KW-0288">FMN</keyword>
<gene>
    <name evidence="13" type="ORF">JXQ802_LOCUS48263</name>
    <name evidence="12" type="ORF">PYM288_LOCUS32275</name>
</gene>
<accession>A0A815HBG5</accession>
<protein>
    <recommendedName>
        <fullName evidence="6">pyridoxal 5'-phosphate synthase</fullName>
        <ecNumber evidence="6">1.4.3.5</ecNumber>
    </recommendedName>
</protein>
<dbReference type="EMBL" id="CAJNOH010003785">
    <property type="protein sequence ID" value="CAF1348702.1"/>
    <property type="molecule type" value="Genomic_DNA"/>
</dbReference>
<reference evidence="12" key="1">
    <citation type="submission" date="2021-02" db="EMBL/GenBank/DDBJ databases">
        <authorList>
            <person name="Nowell W R."/>
        </authorList>
    </citation>
    <scope>NUCLEOTIDE SEQUENCE</scope>
</reference>
<name>A0A815HBG5_9BILA</name>
<dbReference type="PIRSF" id="PIRSF000190">
    <property type="entry name" value="Pyd_amn-ph_oxd"/>
    <property type="match status" value="1"/>
</dbReference>
<keyword evidence="7" id="KW-0285">Flavoprotein</keyword>
<dbReference type="PANTHER" id="PTHR10851:SF0">
    <property type="entry name" value="PYRIDOXINE-5'-PHOSPHATE OXIDASE"/>
    <property type="match status" value="1"/>
</dbReference>
<keyword evidence="9" id="KW-0560">Oxidoreductase</keyword>
<evidence type="ECO:0000313" key="12">
    <source>
        <dbReference type="EMBL" id="CAF1348702.1"/>
    </source>
</evidence>
<dbReference type="InterPro" id="IPR012349">
    <property type="entry name" value="Split_barrel_FMN-bd"/>
</dbReference>
<evidence type="ECO:0000313" key="13">
    <source>
        <dbReference type="EMBL" id="CAF1600572.1"/>
    </source>
</evidence>
<evidence type="ECO:0000256" key="3">
    <source>
        <dbReference type="ARBA" id="ARBA00004738"/>
    </source>
</evidence>
<evidence type="ECO:0000256" key="1">
    <source>
        <dbReference type="ARBA" id="ARBA00001917"/>
    </source>
</evidence>
<dbReference type="InterPro" id="IPR000659">
    <property type="entry name" value="Pyridox_Oxase"/>
</dbReference>
<evidence type="ECO:0000256" key="5">
    <source>
        <dbReference type="ARBA" id="ARBA00007301"/>
    </source>
</evidence>
<feature type="domain" description="Pyridoxine 5'-phosphate oxidase dimerisation C-terminal" evidence="11">
    <location>
        <begin position="185"/>
        <end position="244"/>
    </location>
</feature>
<evidence type="ECO:0000256" key="4">
    <source>
        <dbReference type="ARBA" id="ARBA00005037"/>
    </source>
</evidence>
<evidence type="ECO:0000256" key="6">
    <source>
        <dbReference type="ARBA" id="ARBA00012801"/>
    </source>
</evidence>
<dbReference type="UniPathway" id="UPA01068">
    <property type="reaction ID" value="UER00304"/>
</dbReference>
<dbReference type="GO" id="GO:0010181">
    <property type="term" value="F:FMN binding"/>
    <property type="evidence" value="ECO:0007669"/>
    <property type="project" value="InterPro"/>
</dbReference>
<dbReference type="EMBL" id="CAJNOL010005153">
    <property type="protein sequence ID" value="CAF1600572.1"/>
    <property type="molecule type" value="Genomic_DNA"/>
</dbReference>
<comment type="similarity">
    <text evidence="5">Belongs to the pyridoxamine 5'-phosphate oxidase family.</text>
</comment>
<dbReference type="InterPro" id="IPR019576">
    <property type="entry name" value="Pyridoxamine_oxidase_dimer_C"/>
</dbReference>
<keyword evidence="15" id="KW-1185">Reference proteome</keyword>
<comment type="function">
    <text evidence="2">Catalyzes the oxidation of either pyridoxine 5'-phosphate (PNP) or pyridoxamine 5'-phosphate (PMP) into pyridoxal 5'-phosphate (PLP).</text>
</comment>
<dbReference type="Proteomes" id="UP000663854">
    <property type="component" value="Unassembled WGS sequence"/>
</dbReference>
<sequence length="244" mass="28568">METTDIHSKSSTFTFENVRKFSKKTDEYFDIDHLVSREPYSQFKKWLDDVENQQIDEARIFTLATTTKSGIPSCRPLRLASIIDGEGFTFFTNYDSRKGKELEENPYAAMSFWWPSTARAIRIEGQVTKLSSAKSDDYFYSLPREMQVGTVVNVQCKRIIQNRQQLLDLKNKYSGQSQLQRPDRWGGYLLVPHTLEFFQRQHDWVSDRIRFRRLLKNDNVSSLVIDGSTTHQGDDDWVFERLAP</sequence>
<dbReference type="InterPro" id="IPR011576">
    <property type="entry name" value="Pyridox_Oxase_N"/>
</dbReference>
<comment type="pathway">
    <text evidence="4">Cofactor metabolism; pyridoxal 5'-phosphate salvage; pyridoxal 5'-phosphate from pyridoxine 5'-phosphate: step 1/1.</text>
</comment>
<dbReference type="GO" id="GO:0008615">
    <property type="term" value="P:pyridoxine biosynthetic process"/>
    <property type="evidence" value="ECO:0007669"/>
    <property type="project" value="InterPro"/>
</dbReference>
<evidence type="ECO:0000313" key="15">
    <source>
        <dbReference type="Proteomes" id="UP000663870"/>
    </source>
</evidence>
<dbReference type="NCBIfam" id="NF004231">
    <property type="entry name" value="PRK05679.1"/>
    <property type="match status" value="1"/>
</dbReference>
<evidence type="ECO:0000256" key="8">
    <source>
        <dbReference type="ARBA" id="ARBA00022643"/>
    </source>
</evidence>
<dbReference type="Proteomes" id="UP000663870">
    <property type="component" value="Unassembled WGS sequence"/>
</dbReference>